<dbReference type="Pfam" id="PF10676">
    <property type="entry name" value="gerPA"/>
    <property type="match status" value="1"/>
</dbReference>
<reference evidence="1 2" key="1">
    <citation type="submission" date="2017-11" db="EMBL/GenBank/DDBJ databases">
        <title>Bacillus camelliae sp. nov., isolated from pu'er tea.</title>
        <authorList>
            <person name="Niu L."/>
        </authorList>
    </citation>
    <scope>NUCLEOTIDE SEQUENCE [LARGE SCALE GENOMIC DNA]</scope>
    <source>
        <strain evidence="1 2">7578-1</strain>
    </source>
</reference>
<organism evidence="1 2">
    <name type="scientific">Heyndrickxia camelliae</name>
    <dbReference type="NCBI Taxonomy" id="1707093"/>
    <lineage>
        <taxon>Bacteria</taxon>
        <taxon>Bacillati</taxon>
        <taxon>Bacillota</taxon>
        <taxon>Bacilli</taxon>
        <taxon>Bacillales</taxon>
        <taxon>Bacillaceae</taxon>
        <taxon>Heyndrickxia</taxon>
    </lineage>
</organism>
<evidence type="ECO:0000313" key="1">
    <source>
        <dbReference type="EMBL" id="PKR83799.1"/>
    </source>
</evidence>
<gene>
    <name evidence="1" type="ORF">CWO92_17490</name>
</gene>
<dbReference type="AlphaFoldDB" id="A0A2N3LGS5"/>
<protein>
    <submittedName>
        <fullName evidence="1">Spore gernimation protein GerPA</fullName>
    </submittedName>
</protein>
<evidence type="ECO:0000313" key="2">
    <source>
        <dbReference type="Proteomes" id="UP000233440"/>
    </source>
</evidence>
<proteinExistence type="predicted"/>
<comment type="caution">
    <text evidence="1">The sequence shown here is derived from an EMBL/GenBank/DDBJ whole genome shotgun (WGS) entry which is preliminary data.</text>
</comment>
<sequence length="76" mass="7873">MMNMPGIVGPVQLVRTSNGGVVGLGDRIFISPVSSNNTYGGSGILSTANFATLENLFDINTDFAPSAVSEPTIINN</sequence>
<name>A0A2N3LGS5_9BACI</name>
<dbReference type="EMBL" id="PIQO01000015">
    <property type="protein sequence ID" value="PKR83799.1"/>
    <property type="molecule type" value="Genomic_DNA"/>
</dbReference>
<dbReference type="Proteomes" id="UP000233440">
    <property type="component" value="Unassembled WGS sequence"/>
</dbReference>
<accession>A0A2N3LGS5</accession>
<keyword evidence="2" id="KW-1185">Reference proteome</keyword>
<dbReference type="InterPro" id="IPR019618">
    <property type="entry name" value="Spore_germination_GerPA"/>
</dbReference>